<dbReference type="PANTHER" id="PTHR30329:SF20">
    <property type="entry name" value="EXPORTED PROTEIN"/>
    <property type="match status" value="1"/>
</dbReference>
<name>A0ABW5JIR7_9BACT</name>
<keyword evidence="4" id="KW-0966">Cell projection</keyword>
<reference evidence="5" key="1">
    <citation type="journal article" date="2019" name="Int. J. Syst. Evol. Microbiol.">
        <title>The Global Catalogue of Microorganisms (GCM) 10K type strain sequencing project: providing services to taxonomists for standard genome sequencing and annotation.</title>
        <authorList>
            <consortium name="The Broad Institute Genomics Platform"/>
            <consortium name="The Broad Institute Genome Sequencing Center for Infectious Disease"/>
            <person name="Wu L."/>
            <person name="Ma J."/>
        </authorList>
    </citation>
    <scope>NUCLEOTIDE SEQUENCE [LARGE SCALE GENOMIC DNA]</scope>
    <source>
        <strain evidence="5">KCTC 52042</strain>
    </source>
</reference>
<keyword evidence="4" id="KW-0969">Cilium</keyword>
<evidence type="ECO:0000259" key="3">
    <source>
        <dbReference type="PROSITE" id="PS51123"/>
    </source>
</evidence>
<proteinExistence type="predicted"/>
<dbReference type="PROSITE" id="PS51123">
    <property type="entry name" value="OMPA_2"/>
    <property type="match status" value="1"/>
</dbReference>
<evidence type="ECO:0000256" key="2">
    <source>
        <dbReference type="SAM" id="Phobius"/>
    </source>
</evidence>
<dbReference type="InterPro" id="IPR036737">
    <property type="entry name" value="OmpA-like_sf"/>
</dbReference>
<feature type="domain" description="OmpA-like" evidence="3">
    <location>
        <begin position="86"/>
        <end position="226"/>
    </location>
</feature>
<evidence type="ECO:0000313" key="5">
    <source>
        <dbReference type="Proteomes" id="UP001597460"/>
    </source>
</evidence>
<sequence length="240" mass="28071">MFDHKNISIEEEENPFWITYADILSSLLIIILLVMVFVIYELMSTKRVVTESLAEVAKAEMVRKDILQDIEDRLEQENIEVTIADNFSVLRIPESTLTFKSNQYEIPVSANVRDQLRRIGEVLFEEINEDSSSKYFDTIFIEGHTDIRPTEREMGNWGLSTFRAISVWNYWNDFSNDSLALLVNSKNDKLFSVSGYGETRPSTNQQLSLEDYRKNRRIDVRFTIRRPTSLDLQDIMTNFE</sequence>
<dbReference type="Gene3D" id="3.30.1330.60">
    <property type="entry name" value="OmpA-like domain"/>
    <property type="match status" value="1"/>
</dbReference>
<dbReference type="Proteomes" id="UP001597460">
    <property type="component" value="Unassembled WGS sequence"/>
</dbReference>
<gene>
    <name evidence="4" type="ORF">ACFSVN_03225</name>
</gene>
<dbReference type="InterPro" id="IPR006665">
    <property type="entry name" value="OmpA-like"/>
</dbReference>
<evidence type="ECO:0000313" key="4">
    <source>
        <dbReference type="EMBL" id="MFD2531452.1"/>
    </source>
</evidence>
<dbReference type="InterPro" id="IPR050330">
    <property type="entry name" value="Bact_OuterMem_StrucFunc"/>
</dbReference>
<keyword evidence="2" id="KW-1133">Transmembrane helix</keyword>
<dbReference type="EMBL" id="JBHULI010000003">
    <property type="protein sequence ID" value="MFD2531452.1"/>
    <property type="molecule type" value="Genomic_DNA"/>
</dbReference>
<protein>
    <submittedName>
        <fullName evidence="4">Flagellar motor protein MotB</fullName>
    </submittedName>
</protein>
<comment type="caution">
    <text evidence="4">The sequence shown here is derived from an EMBL/GenBank/DDBJ whole genome shotgun (WGS) entry which is preliminary data.</text>
</comment>
<dbReference type="RefSeq" id="WP_390298532.1">
    <property type="nucleotide sequence ID" value="NZ_JBHULI010000003.1"/>
</dbReference>
<evidence type="ECO:0000256" key="1">
    <source>
        <dbReference type="PROSITE-ProRule" id="PRU00473"/>
    </source>
</evidence>
<keyword evidence="1 2" id="KW-0472">Membrane</keyword>
<accession>A0ABW5JIR7</accession>
<keyword evidence="5" id="KW-1185">Reference proteome</keyword>
<organism evidence="4 5">
    <name type="scientific">Gracilimonas halophila</name>
    <dbReference type="NCBI Taxonomy" id="1834464"/>
    <lineage>
        <taxon>Bacteria</taxon>
        <taxon>Pseudomonadati</taxon>
        <taxon>Balneolota</taxon>
        <taxon>Balneolia</taxon>
        <taxon>Balneolales</taxon>
        <taxon>Balneolaceae</taxon>
        <taxon>Gracilimonas</taxon>
    </lineage>
</organism>
<dbReference type="SUPFAM" id="SSF103088">
    <property type="entry name" value="OmpA-like"/>
    <property type="match status" value="1"/>
</dbReference>
<keyword evidence="4" id="KW-0282">Flagellum</keyword>
<dbReference type="Pfam" id="PF00691">
    <property type="entry name" value="OmpA"/>
    <property type="match status" value="1"/>
</dbReference>
<keyword evidence="2" id="KW-0812">Transmembrane</keyword>
<feature type="transmembrane region" description="Helical" evidence="2">
    <location>
        <begin position="20"/>
        <end position="40"/>
    </location>
</feature>
<dbReference type="PANTHER" id="PTHR30329">
    <property type="entry name" value="STATOR ELEMENT OF FLAGELLAR MOTOR COMPLEX"/>
    <property type="match status" value="1"/>
</dbReference>